<dbReference type="Proteomes" id="UP000593576">
    <property type="component" value="Unassembled WGS sequence"/>
</dbReference>
<organism evidence="2 3">
    <name type="scientific">Gossypium schwendimanii</name>
    <name type="common">Cotton</name>
    <dbReference type="NCBI Taxonomy" id="34291"/>
    <lineage>
        <taxon>Eukaryota</taxon>
        <taxon>Viridiplantae</taxon>
        <taxon>Streptophyta</taxon>
        <taxon>Embryophyta</taxon>
        <taxon>Tracheophyta</taxon>
        <taxon>Spermatophyta</taxon>
        <taxon>Magnoliopsida</taxon>
        <taxon>eudicotyledons</taxon>
        <taxon>Gunneridae</taxon>
        <taxon>Pentapetalae</taxon>
        <taxon>rosids</taxon>
        <taxon>malvids</taxon>
        <taxon>Malvales</taxon>
        <taxon>Malvaceae</taxon>
        <taxon>Malvoideae</taxon>
        <taxon>Gossypium</taxon>
    </lineage>
</organism>
<comment type="caution">
    <text evidence="2">The sequence shown here is derived from an EMBL/GenBank/DDBJ whole genome shotgun (WGS) entry which is preliminary data.</text>
</comment>
<dbReference type="PANTHER" id="PTHR47481">
    <property type="match status" value="1"/>
</dbReference>
<accession>A0A7J9N764</accession>
<evidence type="ECO:0000313" key="2">
    <source>
        <dbReference type="EMBL" id="MBA0878429.1"/>
    </source>
</evidence>
<keyword evidence="3" id="KW-1185">Reference proteome</keyword>
<evidence type="ECO:0000256" key="1">
    <source>
        <dbReference type="SAM" id="MobiDB-lite"/>
    </source>
</evidence>
<proteinExistence type="predicted"/>
<feature type="region of interest" description="Disordered" evidence="1">
    <location>
        <begin position="1"/>
        <end position="30"/>
    </location>
</feature>
<evidence type="ECO:0000313" key="3">
    <source>
        <dbReference type="Proteomes" id="UP000593576"/>
    </source>
</evidence>
<dbReference type="AlphaFoldDB" id="A0A7J9N764"/>
<protein>
    <submittedName>
        <fullName evidence="2">Uncharacterized protein</fullName>
    </submittedName>
</protein>
<dbReference type="OrthoDB" id="1749397at2759"/>
<name>A0A7J9N764_GOSSC</name>
<reference evidence="2 3" key="1">
    <citation type="journal article" date="2019" name="Genome Biol. Evol.">
        <title>Insights into the evolution of the New World diploid cottons (Gossypium, subgenus Houzingenia) based on genome sequencing.</title>
        <authorList>
            <person name="Grover C.E."/>
            <person name="Arick M.A. 2nd"/>
            <person name="Thrash A."/>
            <person name="Conover J.L."/>
            <person name="Sanders W.S."/>
            <person name="Peterson D.G."/>
            <person name="Frelichowski J.E."/>
            <person name="Scheffler J.A."/>
            <person name="Scheffler B.E."/>
            <person name="Wendel J.F."/>
        </authorList>
    </citation>
    <scope>NUCLEOTIDE SEQUENCE [LARGE SCALE GENOMIC DNA]</scope>
    <source>
        <strain evidence="2">1</strain>
        <tissue evidence="2">Leaf</tissue>
    </source>
</reference>
<sequence>MATEAVSANESQNRQSFNNEVPIGGSSGSGVAPLRKVQQFPKHDTVKLGEEGNFVPNPDFLVHKQQDKLLAFWLLSTICDEVLVHLTNARTSFDIWSTVTCRFASKSGLTVSTLRHSLYSQKKGQLTMKDYLAKVKSLCDALRVAGNDISEQEQISIILTGLSVEFESIRMVASAMRVSLDLLAEMLTDCKARQQELLSNVSFQANLVQQHGNTDETSSK</sequence>
<dbReference type="PANTHER" id="PTHR47481:SF30">
    <property type="entry name" value="CCHC-TYPE DOMAIN-CONTAINING PROTEIN"/>
    <property type="match status" value="1"/>
</dbReference>
<dbReference type="Pfam" id="PF14223">
    <property type="entry name" value="Retrotran_gag_2"/>
    <property type="match status" value="1"/>
</dbReference>
<dbReference type="EMBL" id="JABFAF010271618">
    <property type="protein sequence ID" value="MBA0878429.1"/>
    <property type="molecule type" value="Genomic_DNA"/>
</dbReference>
<gene>
    <name evidence="2" type="ORF">Goshw_015694</name>
</gene>
<feature type="non-terminal residue" evidence="2">
    <location>
        <position position="220"/>
    </location>
</feature>
<feature type="compositionally biased region" description="Polar residues" evidence="1">
    <location>
        <begin position="1"/>
        <end position="19"/>
    </location>
</feature>